<evidence type="ECO:0000256" key="3">
    <source>
        <dbReference type="ARBA" id="ARBA00022525"/>
    </source>
</evidence>
<dbReference type="InterPro" id="IPR001343">
    <property type="entry name" value="Hemolysn_Ca-bd"/>
</dbReference>
<dbReference type="Gene3D" id="2.150.10.10">
    <property type="entry name" value="Serralysin-like metalloprotease, C-terminal"/>
    <property type="match status" value="4"/>
</dbReference>
<evidence type="ECO:0000256" key="2">
    <source>
        <dbReference type="ARBA" id="ARBA00009490"/>
    </source>
</evidence>
<dbReference type="GO" id="GO:0031012">
    <property type="term" value="C:extracellular matrix"/>
    <property type="evidence" value="ECO:0007669"/>
    <property type="project" value="InterPro"/>
</dbReference>
<dbReference type="STRING" id="414703.SAMN04488125_11666"/>
<evidence type="ECO:0000256" key="1">
    <source>
        <dbReference type="ARBA" id="ARBA00004613"/>
    </source>
</evidence>
<evidence type="ECO:0000256" key="5">
    <source>
        <dbReference type="ARBA" id="ARBA00022723"/>
    </source>
</evidence>
<name>A0A1I4I5D9_9HYPH</name>
<accession>A0A1I4I5D9</accession>
<dbReference type="CDD" id="cd04277">
    <property type="entry name" value="ZnMc_serralysin_like"/>
    <property type="match status" value="1"/>
</dbReference>
<dbReference type="PRINTS" id="PR00313">
    <property type="entry name" value="CABNDNGRPT"/>
</dbReference>
<keyword evidence="3" id="KW-0964">Secreted</keyword>
<dbReference type="RefSeq" id="WP_165616487.1">
    <property type="nucleotide sequence ID" value="NZ_FOSV01000016.1"/>
</dbReference>
<evidence type="ECO:0000256" key="4">
    <source>
        <dbReference type="ARBA" id="ARBA00022670"/>
    </source>
</evidence>
<dbReference type="InterPro" id="IPR021190">
    <property type="entry name" value="Pept_M10A"/>
</dbReference>
<dbReference type="Pfam" id="PF00413">
    <property type="entry name" value="Peptidase_M10"/>
    <property type="match status" value="1"/>
</dbReference>
<keyword evidence="4" id="KW-0645">Protease</keyword>
<dbReference type="SMART" id="SM00235">
    <property type="entry name" value="ZnMc"/>
    <property type="match status" value="1"/>
</dbReference>
<dbReference type="InterPro" id="IPR034033">
    <property type="entry name" value="Serralysin-like"/>
</dbReference>
<dbReference type="PROSITE" id="PS00330">
    <property type="entry name" value="HEMOLYSIN_CALCIUM"/>
    <property type="match status" value="5"/>
</dbReference>
<protein>
    <submittedName>
        <fullName evidence="10">Ca2+-binding protein, RTX toxin-related</fullName>
    </submittedName>
</protein>
<dbReference type="InterPro" id="IPR006026">
    <property type="entry name" value="Peptidase_Metallo"/>
</dbReference>
<dbReference type="InterPro" id="IPR024079">
    <property type="entry name" value="MetalloPept_cat_dom_sf"/>
</dbReference>
<dbReference type="InterPro" id="IPR011049">
    <property type="entry name" value="Serralysin-like_metalloprot_C"/>
</dbReference>
<comment type="subcellular location">
    <subcellularLocation>
        <location evidence="1">Secreted</location>
    </subcellularLocation>
</comment>
<keyword evidence="7" id="KW-0862">Zinc</keyword>
<evidence type="ECO:0000256" key="6">
    <source>
        <dbReference type="ARBA" id="ARBA00022801"/>
    </source>
</evidence>
<evidence type="ECO:0000256" key="7">
    <source>
        <dbReference type="ARBA" id="ARBA00022833"/>
    </source>
</evidence>
<dbReference type="InterPro" id="IPR001818">
    <property type="entry name" value="Pept_M10_metallopeptidase"/>
</dbReference>
<dbReference type="GO" id="GO:0006508">
    <property type="term" value="P:proteolysis"/>
    <property type="evidence" value="ECO:0007669"/>
    <property type="project" value="UniProtKB-KW"/>
</dbReference>
<dbReference type="EMBL" id="FOSV01000016">
    <property type="protein sequence ID" value="SFL49400.1"/>
    <property type="molecule type" value="Genomic_DNA"/>
</dbReference>
<organism evidence="10 11">
    <name type="scientific">Methylorubrum salsuginis</name>
    <dbReference type="NCBI Taxonomy" id="414703"/>
    <lineage>
        <taxon>Bacteria</taxon>
        <taxon>Pseudomonadati</taxon>
        <taxon>Pseudomonadota</taxon>
        <taxon>Alphaproteobacteria</taxon>
        <taxon>Hyphomicrobiales</taxon>
        <taxon>Methylobacteriaceae</taxon>
        <taxon>Methylorubrum</taxon>
    </lineage>
</organism>
<sequence>MATTVSDYRALLSGSSWWGGATVGKPAFVTYSFEVRSYETVAGAPWSNDFRASFQPLTEAEKAVARDALKAWGDASGLVFLEADAGQGDIRFATYDLAKDPNKSEAAGYAYYPSVFLGSDYGYDQAVGGDIYLDDAVAGYSLDDMTHVIAHELGHALGLKHPFDGDPVLKPELDDTDHTVMSYDGYGPKLGPFDLDAIRYLYGGPDRDGKQVASWSWNAATDTLTQTGFATADTIRGVASADVMYGMGGNDLLFGGRGKDRLDGGAGNDKLFGDAGDDILDGGDGNDTLRGDAGSDRLNGGAGNDVLEGGDGDNVLTGGLGDDTLNGGLGRDQLDGGDGTDTLRGWSGNDTLDGGKGNDTLDGGDGDDVLAGGLGDDTLNGAIGRDRLDGGDGKDTLAGWEGNDVLVGGAGDDTLFGQAGADRLVGGLGNDWLIGGDQATSAAGDIDTAVYSASNAPIVVSMKGTYEIVNNTYVFYNAKGADIGYDRFSSIENVVGGADNDIIEGNADANDLDGRGGNDRMSGGAGDDTYRVNSARDVVIEAKGEGRDIIMAYATYALAAGQEVEVLQLAPTSSAGLRKLLGNEFNQALVGNDGANLLDGGLGNDVLRGGKGADLFVFSTKPGSTNIDHIVDFAAEDTIRLSKSVFTALTAGDLVATAFKDVGKAAVDLDDRILYRQTTGELFYDADGSGKGASVKIAVLDNKVALTADDFFIV</sequence>
<dbReference type="SUPFAM" id="SSF51120">
    <property type="entry name" value="beta-Roll"/>
    <property type="match status" value="4"/>
</dbReference>
<keyword evidence="11" id="KW-1185">Reference proteome</keyword>
<evidence type="ECO:0000313" key="11">
    <source>
        <dbReference type="Proteomes" id="UP000198804"/>
    </source>
</evidence>
<dbReference type="SUPFAM" id="SSF55486">
    <property type="entry name" value="Metalloproteases ('zincins'), catalytic domain"/>
    <property type="match status" value="1"/>
</dbReference>
<dbReference type="PRINTS" id="PR00138">
    <property type="entry name" value="MATRIXIN"/>
</dbReference>
<dbReference type="Proteomes" id="UP000198804">
    <property type="component" value="Unassembled WGS sequence"/>
</dbReference>
<feature type="compositionally biased region" description="Low complexity" evidence="8">
    <location>
        <begin position="340"/>
        <end position="352"/>
    </location>
</feature>
<dbReference type="Pfam" id="PF00353">
    <property type="entry name" value="HemolysinCabind"/>
    <property type="match status" value="6"/>
</dbReference>
<feature type="compositionally biased region" description="Low complexity" evidence="8">
    <location>
        <begin position="313"/>
        <end position="326"/>
    </location>
</feature>
<evidence type="ECO:0000256" key="8">
    <source>
        <dbReference type="SAM" id="MobiDB-lite"/>
    </source>
</evidence>
<keyword evidence="6" id="KW-0378">Hydrolase</keyword>
<dbReference type="GO" id="GO:0005576">
    <property type="term" value="C:extracellular region"/>
    <property type="evidence" value="ECO:0007669"/>
    <property type="project" value="UniProtKB-SubCell"/>
</dbReference>
<dbReference type="InterPro" id="IPR018511">
    <property type="entry name" value="Hemolysin-typ_Ca-bd_CS"/>
</dbReference>
<dbReference type="InterPro" id="IPR050557">
    <property type="entry name" value="RTX_toxin/Mannuronan_C5-epim"/>
</dbReference>
<dbReference type="PANTHER" id="PTHR38340">
    <property type="entry name" value="S-LAYER PROTEIN"/>
    <property type="match status" value="1"/>
</dbReference>
<gene>
    <name evidence="10" type="ORF">SAMN04488125_11666</name>
</gene>
<keyword evidence="5" id="KW-0479">Metal-binding</keyword>
<dbReference type="GO" id="GO:0004222">
    <property type="term" value="F:metalloendopeptidase activity"/>
    <property type="evidence" value="ECO:0007669"/>
    <property type="project" value="InterPro"/>
</dbReference>
<evidence type="ECO:0000259" key="9">
    <source>
        <dbReference type="SMART" id="SM00235"/>
    </source>
</evidence>
<feature type="domain" description="Peptidase metallopeptidase" evidence="9">
    <location>
        <begin position="14"/>
        <end position="204"/>
    </location>
</feature>
<evidence type="ECO:0000313" key="10">
    <source>
        <dbReference type="EMBL" id="SFL49400.1"/>
    </source>
</evidence>
<dbReference type="AlphaFoldDB" id="A0A1I4I5D9"/>
<dbReference type="Gene3D" id="3.40.390.10">
    <property type="entry name" value="Collagenase (Catalytic Domain)"/>
    <property type="match status" value="1"/>
</dbReference>
<reference evidence="11" key="1">
    <citation type="submission" date="2016-10" db="EMBL/GenBank/DDBJ databases">
        <authorList>
            <person name="Varghese N."/>
            <person name="Submissions S."/>
        </authorList>
    </citation>
    <scope>NUCLEOTIDE SEQUENCE [LARGE SCALE GENOMIC DNA]</scope>
    <source>
        <strain evidence="11">CGMCC 1.6474</strain>
    </source>
</reference>
<comment type="similarity">
    <text evidence="2">Belongs to the peptidase M10B family.</text>
</comment>
<dbReference type="GO" id="GO:0005509">
    <property type="term" value="F:calcium ion binding"/>
    <property type="evidence" value="ECO:0007669"/>
    <property type="project" value="InterPro"/>
</dbReference>
<feature type="region of interest" description="Disordered" evidence="8">
    <location>
        <begin position="283"/>
        <end position="369"/>
    </location>
</feature>
<dbReference type="PANTHER" id="PTHR38340:SF1">
    <property type="entry name" value="S-LAYER PROTEIN"/>
    <property type="match status" value="1"/>
</dbReference>
<dbReference type="GO" id="GO:0008270">
    <property type="term" value="F:zinc ion binding"/>
    <property type="evidence" value="ECO:0007669"/>
    <property type="project" value="InterPro"/>
</dbReference>
<proteinExistence type="inferred from homology"/>